<keyword evidence="11" id="KW-1185">Reference proteome</keyword>
<dbReference type="PANTHER" id="PTHR43671:SF13">
    <property type="entry name" value="SERINE_THREONINE-PROTEIN KINASE NEK2"/>
    <property type="match status" value="1"/>
</dbReference>
<proteinExistence type="inferred from homology"/>
<dbReference type="InterPro" id="IPR011009">
    <property type="entry name" value="Kinase-like_dom_sf"/>
</dbReference>
<dbReference type="AlphaFoldDB" id="A0A5S9F710"/>
<dbReference type="InterPro" id="IPR050660">
    <property type="entry name" value="NEK_Ser/Thr_kinase"/>
</dbReference>
<dbReference type="PROSITE" id="PS00107">
    <property type="entry name" value="PROTEIN_KINASE_ATP"/>
    <property type="match status" value="1"/>
</dbReference>
<dbReference type="SMART" id="SM00220">
    <property type="entry name" value="S_TKc"/>
    <property type="match status" value="1"/>
</dbReference>
<evidence type="ECO:0000256" key="1">
    <source>
        <dbReference type="ARBA" id="ARBA00010886"/>
    </source>
</evidence>
<keyword evidence="4" id="KW-0808">Transferase</keyword>
<evidence type="ECO:0000313" key="11">
    <source>
        <dbReference type="Proteomes" id="UP000326354"/>
    </source>
</evidence>
<dbReference type="FunFam" id="1.10.510.10:FF:000021">
    <property type="entry name" value="Serine/threonine protein kinase"/>
    <property type="match status" value="1"/>
</dbReference>
<dbReference type="InterPro" id="IPR000719">
    <property type="entry name" value="Prot_kinase_dom"/>
</dbReference>
<dbReference type="Pfam" id="PF03781">
    <property type="entry name" value="FGE-sulfatase"/>
    <property type="match status" value="1"/>
</dbReference>
<dbReference type="InterPro" id="IPR008271">
    <property type="entry name" value="Ser/Thr_kinase_AS"/>
</dbReference>
<dbReference type="Gene3D" id="1.10.510.10">
    <property type="entry name" value="Transferase(Phosphotransferase) domain 1"/>
    <property type="match status" value="1"/>
</dbReference>
<dbReference type="PANTHER" id="PTHR43671">
    <property type="entry name" value="SERINE/THREONINE-PROTEIN KINASE NEK"/>
    <property type="match status" value="1"/>
</dbReference>
<organism evidence="10 11">
    <name type="scientific">Uabimicrobium amorphum</name>
    <dbReference type="NCBI Taxonomy" id="2596890"/>
    <lineage>
        <taxon>Bacteria</taxon>
        <taxon>Pseudomonadati</taxon>
        <taxon>Planctomycetota</taxon>
        <taxon>Candidatus Uabimicrobiia</taxon>
        <taxon>Candidatus Uabimicrobiales</taxon>
        <taxon>Candidatus Uabimicrobiaceae</taxon>
        <taxon>Candidatus Uabimicrobium</taxon>
    </lineage>
</organism>
<dbReference type="InterPro" id="IPR017441">
    <property type="entry name" value="Protein_kinase_ATP_BS"/>
</dbReference>
<feature type="domain" description="Protein kinase" evidence="9">
    <location>
        <begin position="125"/>
        <end position="396"/>
    </location>
</feature>
<dbReference type="KEGG" id="uam:UABAM_05160"/>
<dbReference type="PROSITE" id="PS50011">
    <property type="entry name" value="PROTEIN_KINASE_DOM"/>
    <property type="match status" value="1"/>
</dbReference>
<dbReference type="CDD" id="cd14014">
    <property type="entry name" value="STKc_PknB_like"/>
    <property type="match status" value="1"/>
</dbReference>
<protein>
    <recommendedName>
        <fullName evidence="2">non-specific serine/threonine protein kinase</fullName>
        <ecNumber evidence="2">2.7.11.1</ecNumber>
    </recommendedName>
</protein>
<gene>
    <name evidence="10" type="ORF">UABAM_05160</name>
</gene>
<dbReference type="SUPFAM" id="SSF56112">
    <property type="entry name" value="Protein kinase-like (PK-like)"/>
    <property type="match status" value="1"/>
</dbReference>
<keyword evidence="5 8" id="KW-0547">Nucleotide-binding</keyword>
<dbReference type="InterPro" id="IPR005532">
    <property type="entry name" value="SUMF_dom"/>
</dbReference>
<sequence>MTINNNPPCFLKSPDGKQQVGPYTFHQVYQYYANGKVKTDHLMSLDRNSWHNVGQVFASQDAMRRFIQSQQATVFTDDNIVLGQEDKNNLDSFCALFESNDEPQKVDTLIASSVENQDDGIFGDYEILGELGRGGMGVVYKVEHRHMKRTMALKVLLTESASDKDVKRFVREAKLTAALMDKSKKKECKNIVEIYHYGETPAPHIAMEYVEGQTLGDFLRKKRGRLSEREAAKLFLQICEGLTYAHEKEVLHRDLKPGNILINNEGVAKVMDFGLAKPFSLEEDEALSVKGELIGTPQYMSPEQASTKKELDHRSDIYSLGAIFYEMLCGNPPFKGEGNTLSLLFKIIREKITPLKEIKPDIHEDLHLITMKCLEKDRDNRYRRCRHIVQDLRKFLKNQPISLRPPGLWERVVVKVREEKKLVLAVAVAMSIMFVFVGLGTLIRVEQQNAQAEKQYMEQSARFHNRDFTTDFSQCVKSNKGRVEYLWIQGIVHLINGRITEAQKKFDDVWSIKVPAGQEKNKLIILRTTCAVMLKNNEKAKKIFAGYNKKYLVDLTVNEFTRTTFNVASYREDFSREKARYFLIISLLQKSQSAHAYGNLLFNKSDVEDAVARDLTRKYYNVKHLLDSPTPWIKSMMDTAQITFLEMQDIICQIGGVWLCDMRSAYWSHLPPNVQGQYASFYQKAYAKSIGKSVLRTENIASCDFKFSLIPPGYFRIGDPHSTFEDGPAFDHYFEKHFWILQNEVTQNQWVAVMKRLPKAYQSSNNKVEKDLNAPVTQFTYQELGRFFSKSKFELPHEIQWEYACRSGTTSKWFWKKYGEKSNIEKQYLLYEGYDQLSMPIRFKIKDCKENSWGLYQVSGNASELCSNVYIKYRQLIRNKRFTSNYKLRLFNSQKDRKVLIVMRGGYLYADSPEHCSSSSRINITIGQLNDRPNFLLGFRLLMSE</sequence>
<feature type="binding site" evidence="8">
    <location>
        <position position="154"/>
    </location>
    <ligand>
        <name>ATP</name>
        <dbReference type="ChEBI" id="CHEBI:30616"/>
    </ligand>
</feature>
<dbReference type="Proteomes" id="UP000326354">
    <property type="component" value="Chromosome"/>
</dbReference>
<keyword evidence="7 8" id="KW-0067">ATP-binding</keyword>
<evidence type="ECO:0000256" key="5">
    <source>
        <dbReference type="ARBA" id="ARBA00022741"/>
    </source>
</evidence>
<dbReference type="InterPro" id="IPR016187">
    <property type="entry name" value="CTDL_fold"/>
</dbReference>
<comment type="similarity">
    <text evidence="1">Belongs to the protein kinase superfamily. NEK Ser/Thr protein kinase family. NIMA subfamily.</text>
</comment>
<dbReference type="EMBL" id="AP019860">
    <property type="protein sequence ID" value="BBM86772.1"/>
    <property type="molecule type" value="Genomic_DNA"/>
</dbReference>
<keyword evidence="3" id="KW-0723">Serine/threonine-protein kinase</keyword>
<keyword evidence="6 10" id="KW-0418">Kinase</keyword>
<evidence type="ECO:0000256" key="2">
    <source>
        <dbReference type="ARBA" id="ARBA00012513"/>
    </source>
</evidence>
<evidence type="ECO:0000256" key="3">
    <source>
        <dbReference type="ARBA" id="ARBA00022527"/>
    </source>
</evidence>
<name>A0A5S9F710_UABAM</name>
<dbReference type="Gene3D" id="3.30.200.20">
    <property type="entry name" value="Phosphorylase Kinase, domain 1"/>
    <property type="match status" value="1"/>
</dbReference>
<dbReference type="SUPFAM" id="SSF56436">
    <property type="entry name" value="C-type lectin-like"/>
    <property type="match status" value="1"/>
</dbReference>
<dbReference type="EC" id="2.7.11.1" evidence="2"/>
<dbReference type="Pfam" id="PF00069">
    <property type="entry name" value="Pkinase"/>
    <property type="match status" value="1"/>
</dbReference>
<evidence type="ECO:0000259" key="9">
    <source>
        <dbReference type="PROSITE" id="PS50011"/>
    </source>
</evidence>
<dbReference type="GO" id="GO:0004674">
    <property type="term" value="F:protein serine/threonine kinase activity"/>
    <property type="evidence" value="ECO:0007669"/>
    <property type="project" value="UniProtKB-KW"/>
</dbReference>
<evidence type="ECO:0000256" key="8">
    <source>
        <dbReference type="PROSITE-ProRule" id="PRU10141"/>
    </source>
</evidence>
<dbReference type="Gene3D" id="3.90.1580.10">
    <property type="entry name" value="paralog of FGE (formylglycine-generating enzyme)"/>
    <property type="match status" value="1"/>
</dbReference>
<dbReference type="PROSITE" id="PS00108">
    <property type="entry name" value="PROTEIN_KINASE_ST"/>
    <property type="match status" value="1"/>
</dbReference>
<evidence type="ECO:0000256" key="7">
    <source>
        <dbReference type="ARBA" id="ARBA00022840"/>
    </source>
</evidence>
<dbReference type="RefSeq" id="WP_151970815.1">
    <property type="nucleotide sequence ID" value="NZ_AP019860.1"/>
</dbReference>
<dbReference type="GO" id="GO:0005524">
    <property type="term" value="F:ATP binding"/>
    <property type="evidence" value="ECO:0007669"/>
    <property type="project" value="UniProtKB-UniRule"/>
</dbReference>
<reference evidence="10 11" key="1">
    <citation type="submission" date="2019-08" db="EMBL/GenBank/DDBJ databases">
        <title>Complete genome sequence of Candidatus Uab amorphum.</title>
        <authorList>
            <person name="Shiratori T."/>
            <person name="Suzuki S."/>
            <person name="Kakizawa Y."/>
            <person name="Ishida K."/>
        </authorList>
    </citation>
    <scope>NUCLEOTIDE SEQUENCE [LARGE SCALE GENOMIC DNA]</scope>
    <source>
        <strain evidence="10 11">SRT547</strain>
    </source>
</reference>
<dbReference type="OrthoDB" id="6111975at2"/>
<dbReference type="InterPro" id="IPR042095">
    <property type="entry name" value="SUMF_sf"/>
</dbReference>
<evidence type="ECO:0000256" key="4">
    <source>
        <dbReference type="ARBA" id="ARBA00022679"/>
    </source>
</evidence>
<accession>A0A5S9F710</accession>
<evidence type="ECO:0000313" key="10">
    <source>
        <dbReference type="EMBL" id="BBM86772.1"/>
    </source>
</evidence>
<evidence type="ECO:0000256" key="6">
    <source>
        <dbReference type="ARBA" id="ARBA00022777"/>
    </source>
</evidence>